<reference evidence="2" key="1">
    <citation type="journal article" date="2021" name="PeerJ">
        <title>Extensive microbial diversity within the chicken gut microbiome revealed by metagenomics and culture.</title>
        <authorList>
            <person name="Gilroy R."/>
            <person name="Ravi A."/>
            <person name="Getino M."/>
            <person name="Pursley I."/>
            <person name="Horton D.L."/>
            <person name="Alikhan N.F."/>
            <person name="Baker D."/>
            <person name="Gharbi K."/>
            <person name="Hall N."/>
            <person name="Watson M."/>
            <person name="Adriaenssens E.M."/>
            <person name="Foster-Nyarko E."/>
            <person name="Jarju S."/>
            <person name="Secka A."/>
            <person name="Antonio M."/>
            <person name="Oren A."/>
            <person name="Chaudhuri R.R."/>
            <person name="La Ragione R."/>
            <person name="Hildebrand F."/>
            <person name="Pallen M.J."/>
        </authorList>
    </citation>
    <scope>NUCLEOTIDE SEQUENCE</scope>
    <source>
        <strain evidence="2">CHK185-5351</strain>
    </source>
</reference>
<evidence type="ECO:0000313" key="2">
    <source>
        <dbReference type="EMBL" id="HJC14750.1"/>
    </source>
</evidence>
<sequence>MKSDLKRGLSGSTLKLIALSSMLIDHTGAIVVLRMIRNRGGTTAMTAKAYQAFMSDYSWLVTLYDLMRLVGRLAFPLFCLLLVEGFLHTRHLGRYLRNLGLFALLSEPCFDLALNGTWLEFTSQNVFFTLFLGLLTLTGIRWVEQRFGNLHYAAAWLLKALVTAAGCLLAFLLRTDYAACGVLCIGLMYMLRSHRVRAFAAGCIPLLLLSSSQLFSYFALPLVGKYNGTRGISLKYVFYAFYPVHLLLLGFVAQIPGL</sequence>
<dbReference type="EMBL" id="DWWU01000012">
    <property type="protein sequence ID" value="HJC14750.1"/>
    <property type="molecule type" value="Genomic_DNA"/>
</dbReference>
<feature type="transmembrane region" description="Helical" evidence="1">
    <location>
        <begin position="69"/>
        <end position="87"/>
    </location>
</feature>
<feature type="transmembrane region" description="Helical" evidence="1">
    <location>
        <begin position="125"/>
        <end position="143"/>
    </location>
</feature>
<evidence type="ECO:0000313" key="3">
    <source>
        <dbReference type="Proteomes" id="UP000823849"/>
    </source>
</evidence>
<feature type="transmembrane region" description="Helical" evidence="1">
    <location>
        <begin position="198"/>
        <end position="224"/>
    </location>
</feature>
<name>A0A9D2N925_9FIRM</name>
<accession>A0A9D2N925</accession>
<evidence type="ECO:0000256" key="1">
    <source>
        <dbReference type="SAM" id="Phobius"/>
    </source>
</evidence>
<keyword evidence="1" id="KW-1133">Transmembrane helix</keyword>
<dbReference type="InterPro" id="IPR008875">
    <property type="entry name" value="TraX"/>
</dbReference>
<dbReference type="Proteomes" id="UP000823849">
    <property type="component" value="Unassembled WGS sequence"/>
</dbReference>
<feature type="transmembrane region" description="Helical" evidence="1">
    <location>
        <begin position="236"/>
        <end position="255"/>
    </location>
</feature>
<keyword evidence="1" id="KW-0812">Transmembrane</keyword>
<feature type="transmembrane region" description="Helical" evidence="1">
    <location>
        <begin position="150"/>
        <end position="173"/>
    </location>
</feature>
<protein>
    <submittedName>
        <fullName evidence="2">Conjugal transfer protein TraX</fullName>
    </submittedName>
</protein>
<dbReference type="Pfam" id="PF05857">
    <property type="entry name" value="TraX"/>
    <property type="match status" value="1"/>
</dbReference>
<gene>
    <name evidence="2" type="ORF">H9705_02820</name>
</gene>
<comment type="caution">
    <text evidence="2">The sequence shown here is derived from an EMBL/GenBank/DDBJ whole genome shotgun (WGS) entry which is preliminary data.</text>
</comment>
<proteinExistence type="predicted"/>
<reference evidence="2" key="2">
    <citation type="submission" date="2021-04" db="EMBL/GenBank/DDBJ databases">
        <authorList>
            <person name="Gilroy R."/>
        </authorList>
    </citation>
    <scope>NUCLEOTIDE SEQUENCE</scope>
    <source>
        <strain evidence="2">CHK185-5351</strain>
    </source>
</reference>
<keyword evidence="1" id="KW-0472">Membrane</keyword>
<dbReference type="AlphaFoldDB" id="A0A9D2N925"/>
<organism evidence="2 3">
    <name type="scientific">Candidatus Fusicatenibacter intestinigallinarum</name>
    <dbReference type="NCBI Taxonomy" id="2838598"/>
    <lineage>
        <taxon>Bacteria</taxon>
        <taxon>Bacillati</taxon>
        <taxon>Bacillota</taxon>
        <taxon>Clostridia</taxon>
        <taxon>Lachnospirales</taxon>
        <taxon>Lachnospiraceae</taxon>
        <taxon>Fusicatenibacter</taxon>
    </lineage>
</organism>